<dbReference type="InterPro" id="IPR009003">
    <property type="entry name" value="Peptidase_S1_PA"/>
</dbReference>
<keyword evidence="6" id="KW-1015">Disulfide bond</keyword>
<dbReference type="InterPro" id="IPR001254">
    <property type="entry name" value="Trypsin_dom"/>
</dbReference>
<dbReference type="PROSITE" id="PS00134">
    <property type="entry name" value="TRYPSIN_HIS"/>
    <property type="match status" value="1"/>
</dbReference>
<reference evidence="8" key="1">
    <citation type="submission" date="2022-08" db="UniProtKB">
        <authorList>
            <consortium name="EnsemblMetazoa"/>
        </authorList>
    </citation>
    <scope>IDENTIFICATION</scope>
    <source>
        <strain evidence="8">Israel</strain>
    </source>
</reference>
<dbReference type="GO" id="GO:0007586">
    <property type="term" value="P:digestion"/>
    <property type="evidence" value="ECO:0007669"/>
    <property type="project" value="UniProtKB-KW"/>
</dbReference>
<evidence type="ECO:0000256" key="1">
    <source>
        <dbReference type="ARBA" id="ARBA00004239"/>
    </source>
</evidence>
<keyword evidence="9" id="KW-1185">Reference proteome</keyword>
<dbReference type="VEuPathDB" id="VectorBase:PPAI009146"/>
<dbReference type="SMART" id="SM00020">
    <property type="entry name" value="Tryp_SPc"/>
    <property type="match status" value="1"/>
</dbReference>
<dbReference type="InterPro" id="IPR033116">
    <property type="entry name" value="TRYPSIN_SER"/>
</dbReference>
<evidence type="ECO:0000256" key="6">
    <source>
        <dbReference type="ARBA" id="ARBA00023157"/>
    </source>
</evidence>
<sequence length="264" mass="29288">HVTQSDFRIVGGKPYNATDFGYFASLRIQQYNYHFCGAAIVAPYWAVTAAHCSSAMQVGPLEIVVGTQSILEGGQRYNVSKIVIHPKFNITILQNDLALVKTTSPVDFNEKVYPIKMAATEYYIGPGIDLTVFGWGLTSYPNGTAPINFHYIRLRSITNTECTARYAETGVPEIEIYQLCTYNDVNEGSCKGDSGGPLVSQDILMGIVSWGVPCGQGYPDVHTRVAYFRTWIDSIIENDEDSQNYLKKESEVQEAKIEAENPSQ</sequence>
<dbReference type="GO" id="GO:0006508">
    <property type="term" value="P:proteolysis"/>
    <property type="evidence" value="ECO:0007669"/>
    <property type="project" value="UniProtKB-KW"/>
</dbReference>
<dbReference type="Pfam" id="PF00089">
    <property type="entry name" value="Trypsin"/>
    <property type="match status" value="1"/>
</dbReference>
<evidence type="ECO:0000256" key="5">
    <source>
        <dbReference type="ARBA" id="ARBA00022825"/>
    </source>
</evidence>
<dbReference type="PRINTS" id="PR00722">
    <property type="entry name" value="CHYMOTRYPSIN"/>
</dbReference>
<dbReference type="VEuPathDB" id="VectorBase:PPAPM1_001254"/>
<dbReference type="Proteomes" id="UP000092462">
    <property type="component" value="Unassembled WGS sequence"/>
</dbReference>
<proteinExistence type="inferred from homology"/>
<dbReference type="EnsemblMetazoa" id="PPAI009146-RA">
    <property type="protein sequence ID" value="PPAI009146-PA"/>
    <property type="gene ID" value="PPAI009146"/>
</dbReference>
<dbReference type="PROSITE" id="PS50240">
    <property type="entry name" value="TRYPSIN_DOM"/>
    <property type="match status" value="1"/>
</dbReference>
<dbReference type="FunFam" id="2.40.10.10:FF:000068">
    <property type="entry name" value="transmembrane protease serine 2"/>
    <property type="match status" value="1"/>
</dbReference>
<dbReference type="Gene3D" id="2.40.10.10">
    <property type="entry name" value="Trypsin-like serine proteases"/>
    <property type="match status" value="1"/>
</dbReference>
<dbReference type="GO" id="GO:0005576">
    <property type="term" value="C:extracellular region"/>
    <property type="evidence" value="ECO:0007669"/>
    <property type="project" value="UniProtKB-SubCell"/>
</dbReference>
<name>A0A1B0DLA6_PHLPP</name>
<comment type="subcellular location">
    <subcellularLocation>
        <location evidence="1">Secreted</location>
        <location evidence="1">Extracellular space</location>
    </subcellularLocation>
</comment>
<organism evidence="8 9">
    <name type="scientific">Phlebotomus papatasi</name>
    <name type="common">Sandfly</name>
    <dbReference type="NCBI Taxonomy" id="29031"/>
    <lineage>
        <taxon>Eukaryota</taxon>
        <taxon>Metazoa</taxon>
        <taxon>Ecdysozoa</taxon>
        <taxon>Arthropoda</taxon>
        <taxon>Hexapoda</taxon>
        <taxon>Insecta</taxon>
        <taxon>Pterygota</taxon>
        <taxon>Neoptera</taxon>
        <taxon>Endopterygota</taxon>
        <taxon>Diptera</taxon>
        <taxon>Nematocera</taxon>
        <taxon>Psychodoidea</taxon>
        <taxon>Psychodidae</taxon>
        <taxon>Phlebotomus</taxon>
        <taxon>Phlebotomus</taxon>
    </lineage>
</organism>
<dbReference type="PANTHER" id="PTHR24276:SF96">
    <property type="entry name" value="PEPTIDASE S1 DOMAIN-CONTAINING PROTEIN"/>
    <property type="match status" value="1"/>
</dbReference>
<evidence type="ECO:0000256" key="4">
    <source>
        <dbReference type="ARBA" id="ARBA00022801"/>
    </source>
</evidence>
<evidence type="ECO:0000256" key="7">
    <source>
        <dbReference type="ARBA" id="ARBA00024195"/>
    </source>
</evidence>
<dbReference type="FunFam" id="2.40.10.10:FF:000036">
    <property type="entry name" value="Trypsin beta"/>
    <property type="match status" value="1"/>
</dbReference>
<evidence type="ECO:0000313" key="9">
    <source>
        <dbReference type="Proteomes" id="UP000092462"/>
    </source>
</evidence>
<evidence type="ECO:0000256" key="2">
    <source>
        <dbReference type="ARBA" id="ARBA00022670"/>
    </source>
</evidence>
<dbReference type="PROSITE" id="PS00135">
    <property type="entry name" value="TRYPSIN_SER"/>
    <property type="match status" value="1"/>
</dbReference>
<comment type="similarity">
    <text evidence="7">Belongs to the peptidase S1 family. CLIP subfamily.</text>
</comment>
<dbReference type="InterPro" id="IPR018114">
    <property type="entry name" value="TRYPSIN_HIS"/>
</dbReference>
<dbReference type="AlphaFoldDB" id="A0A1B0DLA6"/>
<protein>
    <submittedName>
        <fullName evidence="8">Uncharacterized protein</fullName>
    </submittedName>
</protein>
<dbReference type="InterPro" id="IPR050430">
    <property type="entry name" value="Peptidase_S1"/>
</dbReference>
<dbReference type="SUPFAM" id="SSF50494">
    <property type="entry name" value="Trypsin-like serine proteases"/>
    <property type="match status" value="1"/>
</dbReference>
<evidence type="ECO:0000313" key="8">
    <source>
        <dbReference type="EnsemblMetazoa" id="PPAI009146-PA"/>
    </source>
</evidence>
<keyword evidence="5" id="KW-0720">Serine protease</keyword>
<dbReference type="GO" id="GO:0004252">
    <property type="term" value="F:serine-type endopeptidase activity"/>
    <property type="evidence" value="ECO:0007669"/>
    <property type="project" value="InterPro"/>
</dbReference>
<keyword evidence="3" id="KW-0222">Digestion</keyword>
<keyword evidence="4" id="KW-0378">Hydrolase</keyword>
<keyword evidence="2" id="KW-0645">Protease</keyword>
<accession>A0A1B0DLA6</accession>
<dbReference type="CDD" id="cd00190">
    <property type="entry name" value="Tryp_SPc"/>
    <property type="match status" value="1"/>
</dbReference>
<dbReference type="InterPro" id="IPR001314">
    <property type="entry name" value="Peptidase_S1A"/>
</dbReference>
<dbReference type="EMBL" id="AJVK01070972">
    <property type="status" value="NOT_ANNOTATED_CDS"/>
    <property type="molecule type" value="Genomic_DNA"/>
</dbReference>
<dbReference type="InterPro" id="IPR043504">
    <property type="entry name" value="Peptidase_S1_PA_chymotrypsin"/>
</dbReference>
<dbReference type="PANTHER" id="PTHR24276">
    <property type="entry name" value="POLYSERASE-RELATED"/>
    <property type="match status" value="1"/>
</dbReference>
<evidence type="ECO:0000256" key="3">
    <source>
        <dbReference type="ARBA" id="ARBA00022757"/>
    </source>
</evidence>